<evidence type="ECO:0000256" key="5">
    <source>
        <dbReference type="ARBA" id="ARBA00022723"/>
    </source>
</evidence>
<proteinExistence type="predicted"/>
<comment type="subcellular location">
    <subcellularLocation>
        <location evidence="2">Endoplasmic reticulum membrane</location>
        <topology evidence="2">Multi-pass membrane protein</topology>
    </subcellularLocation>
</comment>
<evidence type="ECO:0000256" key="11">
    <source>
        <dbReference type="ARBA" id="ARBA00023098"/>
    </source>
</evidence>
<keyword evidence="11" id="KW-0443">Lipid metabolism</keyword>
<organism evidence="17 18">
    <name type="scientific">Candidatus Haliotispira prima</name>
    <dbReference type="NCBI Taxonomy" id="3034016"/>
    <lineage>
        <taxon>Bacteria</taxon>
        <taxon>Pseudomonadati</taxon>
        <taxon>Spirochaetota</taxon>
        <taxon>Spirochaetia</taxon>
        <taxon>Spirochaetales</taxon>
        <taxon>Spirochaetaceae</taxon>
        <taxon>Candidatus Haliotispira</taxon>
    </lineage>
</organism>
<feature type="region of interest" description="Disordered" evidence="14">
    <location>
        <begin position="223"/>
        <end position="245"/>
    </location>
</feature>
<evidence type="ECO:0000313" key="17">
    <source>
        <dbReference type="EMBL" id="WGK68127.1"/>
    </source>
</evidence>
<feature type="domain" description="Fatty acid hydroxylase" evidence="16">
    <location>
        <begin position="74"/>
        <end position="217"/>
    </location>
</feature>
<evidence type="ECO:0000256" key="1">
    <source>
        <dbReference type="ARBA" id="ARBA00001947"/>
    </source>
</evidence>
<feature type="transmembrane region" description="Helical" evidence="15">
    <location>
        <begin position="32"/>
        <end position="50"/>
    </location>
</feature>
<keyword evidence="18" id="KW-1185">Reference proteome</keyword>
<dbReference type="Proteomes" id="UP001228690">
    <property type="component" value="Chromosome"/>
</dbReference>
<dbReference type="PANTHER" id="PTHR12863:SF1">
    <property type="entry name" value="FATTY ACID 2-HYDROXYLASE"/>
    <property type="match status" value="1"/>
</dbReference>
<feature type="transmembrane region" description="Helical" evidence="15">
    <location>
        <begin position="62"/>
        <end position="83"/>
    </location>
</feature>
<keyword evidence="5" id="KW-0479">Metal-binding</keyword>
<keyword evidence="13" id="KW-0275">Fatty acid biosynthesis</keyword>
<evidence type="ECO:0000256" key="3">
    <source>
        <dbReference type="ARBA" id="ARBA00022516"/>
    </source>
</evidence>
<evidence type="ECO:0000256" key="6">
    <source>
        <dbReference type="ARBA" id="ARBA00022824"/>
    </source>
</evidence>
<accession>A0ABY8MDR6</accession>
<evidence type="ECO:0000256" key="9">
    <source>
        <dbReference type="ARBA" id="ARBA00022989"/>
    </source>
</evidence>
<dbReference type="Pfam" id="PF04116">
    <property type="entry name" value="FA_hydroxylase"/>
    <property type="match status" value="1"/>
</dbReference>
<feature type="compositionally biased region" description="Basic and acidic residues" evidence="14">
    <location>
        <begin position="223"/>
        <end position="234"/>
    </location>
</feature>
<evidence type="ECO:0000256" key="12">
    <source>
        <dbReference type="ARBA" id="ARBA00023136"/>
    </source>
</evidence>
<protein>
    <submittedName>
        <fullName evidence="17">Sterol desaturase family protein</fullName>
    </submittedName>
</protein>
<dbReference type="InterPro" id="IPR014430">
    <property type="entry name" value="Scs7"/>
</dbReference>
<reference evidence="17 18" key="1">
    <citation type="submission" date="2023-04" db="EMBL/GenBank/DDBJ databases">
        <title>Spirochaete genome identified in red abalone sample constitutes a novel genus.</title>
        <authorList>
            <person name="Sharma S.P."/>
            <person name="Purcell C.M."/>
            <person name="Hyde J.R."/>
            <person name="Severin A.J."/>
        </authorList>
    </citation>
    <scope>NUCLEOTIDE SEQUENCE [LARGE SCALE GENOMIC DNA]</scope>
    <source>
        <strain evidence="17 18">SP-2023</strain>
    </source>
</reference>
<evidence type="ECO:0000256" key="10">
    <source>
        <dbReference type="ARBA" id="ARBA00023002"/>
    </source>
</evidence>
<name>A0ABY8MDR6_9SPIO</name>
<feature type="transmembrane region" description="Helical" evidence="15">
    <location>
        <begin position="151"/>
        <end position="169"/>
    </location>
</feature>
<dbReference type="EMBL" id="CP123443">
    <property type="protein sequence ID" value="WGK68127.1"/>
    <property type="molecule type" value="Genomic_DNA"/>
</dbReference>
<dbReference type="PANTHER" id="PTHR12863">
    <property type="entry name" value="FATTY ACID HYDROXYLASE"/>
    <property type="match status" value="1"/>
</dbReference>
<evidence type="ECO:0000256" key="2">
    <source>
        <dbReference type="ARBA" id="ARBA00004477"/>
    </source>
</evidence>
<evidence type="ECO:0000256" key="14">
    <source>
        <dbReference type="SAM" id="MobiDB-lite"/>
    </source>
</evidence>
<keyword evidence="10" id="KW-0560">Oxidoreductase</keyword>
<dbReference type="RefSeq" id="WP_326926293.1">
    <property type="nucleotide sequence ID" value="NZ_CP123443.1"/>
</dbReference>
<keyword evidence="6" id="KW-0256">Endoplasmic reticulum</keyword>
<evidence type="ECO:0000259" key="16">
    <source>
        <dbReference type="Pfam" id="PF04116"/>
    </source>
</evidence>
<evidence type="ECO:0000313" key="18">
    <source>
        <dbReference type="Proteomes" id="UP001228690"/>
    </source>
</evidence>
<keyword evidence="12 15" id="KW-0472">Membrane</keyword>
<gene>
    <name evidence="17" type="ORF">P0082_06480</name>
</gene>
<evidence type="ECO:0000256" key="7">
    <source>
        <dbReference type="ARBA" id="ARBA00022832"/>
    </source>
</evidence>
<keyword evidence="4 15" id="KW-0812">Transmembrane</keyword>
<keyword evidence="9 15" id="KW-1133">Transmembrane helix</keyword>
<evidence type="ECO:0000256" key="15">
    <source>
        <dbReference type="SAM" id="Phobius"/>
    </source>
</evidence>
<feature type="compositionally biased region" description="Polar residues" evidence="14">
    <location>
        <begin position="236"/>
        <end position="245"/>
    </location>
</feature>
<feature type="transmembrane region" description="Helical" evidence="15">
    <location>
        <begin position="123"/>
        <end position="145"/>
    </location>
</feature>
<keyword evidence="3" id="KW-0444">Lipid biosynthesis</keyword>
<evidence type="ECO:0000256" key="8">
    <source>
        <dbReference type="ARBA" id="ARBA00022833"/>
    </source>
</evidence>
<comment type="cofactor">
    <cofactor evidence="1">
        <name>Zn(2+)</name>
        <dbReference type="ChEBI" id="CHEBI:29105"/>
    </cofactor>
</comment>
<evidence type="ECO:0000256" key="4">
    <source>
        <dbReference type="ARBA" id="ARBA00022692"/>
    </source>
</evidence>
<keyword evidence="7" id="KW-0276">Fatty acid metabolism</keyword>
<evidence type="ECO:0000256" key="13">
    <source>
        <dbReference type="ARBA" id="ARBA00023160"/>
    </source>
</evidence>
<sequence length="245" mass="28450">MIRWLNVKQPEPERYFQSDFLERFTFLRLRTVWAMWLPIGLCLLSASFYTSGRTLGASGLAGFWPMVFVTTLIVVFGLVRWSLIEYVLHRYPFHYKGTNELYRKIAWYSHGIHHYQAVLNGRLVAPLPFSLSVGALVGFFDWLILGVIFQVGWAGLALFAGTVFGYLLYDTIHWSVHFIDADWSWYRKLRSHHMRHHRFPDGRFGVSNTFWDHVFQTYPQDKKTEESGAVKAEESASATWSAGKA</sequence>
<keyword evidence="8" id="KW-0862">Zinc</keyword>
<dbReference type="InterPro" id="IPR006694">
    <property type="entry name" value="Fatty_acid_hydroxylase"/>
</dbReference>